<reference evidence="2 3" key="1">
    <citation type="submission" date="2023-07" db="EMBL/GenBank/DDBJ databases">
        <title>Sequencing the genomes of 1000 actinobacteria strains.</title>
        <authorList>
            <person name="Klenk H.-P."/>
        </authorList>
    </citation>
    <scope>NUCLEOTIDE SEQUENCE [LARGE SCALE GENOMIC DNA]</scope>
    <source>
        <strain evidence="2 3">DSM 46740</strain>
    </source>
</reference>
<dbReference type="SUPFAM" id="SSF89372">
    <property type="entry name" value="Fucose-specific lectin"/>
    <property type="match status" value="1"/>
</dbReference>
<dbReference type="InterPro" id="IPR058502">
    <property type="entry name" value="PLL-like_beta-prop"/>
</dbReference>
<sequence>MKITSSSVGTFAVPVPAQQVSMAKGADGRILIATNTSNMIYTGWITADAQKTSNTYTSTGAKTAGAPFAITPSDGRMAILYRDTGNQLMCLREKADHTGWESPAWVAQALLAADPVVGRNADGRLEIYLLGTDGALYHVKTSSTGADGWKPAEKFGGGGVRDLTVASTADGRQAFFHTNSAAQVWLIQQSAPNGGWSTFSNPVNGVTGPLAVARAKNSTLIGTFPGPDGSLAYVQQNAAGTWSGPAQLPFGQGAPNAYPFVRPVLLPGPTQGQLLSIHSGAGQQWILEEPATGTGSWTVLAHTPKDAAGKVACQAAVLDGTNLIVATCYSTGLQYDTYTYTA</sequence>
<organism evidence="2 3">
    <name type="scientific">Streptosporangium lutulentum</name>
    <dbReference type="NCBI Taxonomy" id="1461250"/>
    <lineage>
        <taxon>Bacteria</taxon>
        <taxon>Bacillati</taxon>
        <taxon>Actinomycetota</taxon>
        <taxon>Actinomycetes</taxon>
        <taxon>Streptosporangiales</taxon>
        <taxon>Streptosporangiaceae</taxon>
        <taxon>Streptosporangium</taxon>
    </lineage>
</organism>
<proteinExistence type="predicted"/>
<comment type="caution">
    <text evidence="2">The sequence shown here is derived from an EMBL/GenBank/DDBJ whole genome shotgun (WGS) entry which is preliminary data.</text>
</comment>
<accession>A0ABT9QUQ3</accession>
<dbReference type="RefSeq" id="WP_307569565.1">
    <property type="nucleotide sequence ID" value="NZ_JAUSQU010000003.1"/>
</dbReference>
<evidence type="ECO:0000259" key="1">
    <source>
        <dbReference type="Pfam" id="PF26607"/>
    </source>
</evidence>
<keyword evidence="3" id="KW-1185">Reference proteome</keyword>
<dbReference type="Gene3D" id="2.120.10.70">
    <property type="entry name" value="Fucose-specific lectin"/>
    <property type="match status" value="1"/>
</dbReference>
<dbReference type="EMBL" id="JAUSQU010000003">
    <property type="protein sequence ID" value="MDP9850493.1"/>
    <property type="molecule type" value="Genomic_DNA"/>
</dbReference>
<protein>
    <recommendedName>
        <fullName evidence="1">PLL-like beta propeller domain-containing protein</fullName>
    </recommendedName>
</protein>
<evidence type="ECO:0000313" key="2">
    <source>
        <dbReference type="EMBL" id="MDP9850493.1"/>
    </source>
</evidence>
<name>A0ABT9QUQ3_9ACTN</name>
<evidence type="ECO:0000313" key="3">
    <source>
        <dbReference type="Proteomes" id="UP001225356"/>
    </source>
</evidence>
<feature type="domain" description="PLL-like beta propeller" evidence="1">
    <location>
        <begin position="25"/>
        <end position="246"/>
    </location>
</feature>
<gene>
    <name evidence="2" type="ORF">J2853_009789</name>
</gene>
<dbReference type="Proteomes" id="UP001225356">
    <property type="component" value="Unassembled WGS sequence"/>
</dbReference>
<dbReference type="Pfam" id="PF26607">
    <property type="entry name" value="DUF8189"/>
    <property type="match status" value="1"/>
</dbReference>